<feature type="transmembrane region" description="Helical" evidence="6">
    <location>
        <begin position="107"/>
        <end position="128"/>
    </location>
</feature>
<feature type="transmembrane region" description="Helical" evidence="6">
    <location>
        <begin position="186"/>
        <end position="204"/>
    </location>
</feature>
<evidence type="ECO:0000256" key="6">
    <source>
        <dbReference type="SAM" id="Phobius"/>
    </source>
</evidence>
<comment type="subcellular location">
    <subcellularLocation>
        <location evidence="1">Cell membrane</location>
        <topology evidence="1">Multi-pass membrane protein</topology>
    </subcellularLocation>
</comment>
<evidence type="ECO:0000256" key="4">
    <source>
        <dbReference type="ARBA" id="ARBA00022989"/>
    </source>
</evidence>
<keyword evidence="5 6" id="KW-0472">Membrane</keyword>
<comment type="caution">
    <text evidence="7">The sequence shown here is derived from an EMBL/GenBank/DDBJ whole genome shotgun (WGS) entry which is preliminary data.</text>
</comment>
<feature type="transmembrane region" description="Helical" evidence="6">
    <location>
        <begin position="53"/>
        <end position="71"/>
    </location>
</feature>
<feature type="transmembrane region" description="Helical" evidence="6">
    <location>
        <begin position="235"/>
        <end position="257"/>
    </location>
</feature>
<evidence type="ECO:0000256" key="1">
    <source>
        <dbReference type="ARBA" id="ARBA00004651"/>
    </source>
</evidence>
<dbReference type="PANTHER" id="PTHR47089">
    <property type="entry name" value="ABC TRANSPORTER, PERMEASE PROTEIN"/>
    <property type="match status" value="1"/>
</dbReference>
<evidence type="ECO:0000256" key="5">
    <source>
        <dbReference type="ARBA" id="ARBA00023136"/>
    </source>
</evidence>
<evidence type="ECO:0000256" key="2">
    <source>
        <dbReference type="ARBA" id="ARBA00022475"/>
    </source>
</evidence>
<gene>
    <name evidence="7" type="ORF">ENV30_04985</name>
</gene>
<dbReference type="PANTHER" id="PTHR47089:SF1">
    <property type="entry name" value="GUANOSINE ABC TRANSPORTER PERMEASE PROTEIN NUPP"/>
    <property type="match status" value="1"/>
</dbReference>
<evidence type="ECO:0000256" key="3">
    <source>
        <dbReference type="ARBA" id="ARBA00022692"/>
    </source>
</evidence>
<keyword evidence="2" id="KW-1003">Cell membrane</keyword>
<feature type="transmembrane region" description="Helical" evidence="6">
    <location>
        <begin position="277"/>
        <end position="299"/>
    </location>
</feature>
<proteinExistence type="predicted"/>
<dbReference type="GO" id="GO:0005886">
    <property type="term" value="C:plasma membrane"/>
    <property type="evidence" value="ECO:0007669"/>
    <property type="project" value="UniProtKB-SubCell"/>
</dbReference>
<dbReference type="InterPro" id="IPR001851">
    <property type="entry name" value="ABC_transp_permease"/>
</dbReference>
<feature type="transmembrane region" description="Helical" evidence="6">
    <location>
        <begin position="12"/>
        <end position="33"/>
    </location>
</feature>
<feature type="transmembrane region" description="Helical" evidence="6">
    <location>
        <begin position="137"/>
        <end position="155"/>
    </location>
</feature>
<reference evidence="7" key="1">
    <citation type="journal article" date="2020" name="mSystems">
        <title>Genome- and Community-Level Interaction Insights into Carbon Utilization and Element Cycling Functions of Hydrothermarchaeota in Hydrothermal Sediment.</title>
        <authorList>
            <person name="Zhou Z."/>
            <person name="Liu Y."/>
            <person name="Xu W."/>
            <person name="Pan J."/>
            <person name="Luo Z.H."/>
            <person name="Li M."/>
        </authorList>
    </citation>
    <scope>NUCLEOTIDE SEQUENCE [LARGE SCALE GENOMIC DNA]</scope>
    <source>
        <strain evidence="7">SpSt-747</strain>
    </source>
</reference>
<sequence length="346" mass="37148">MRLRLTVPVELFAIGLAFLLGMLVLFLTGYPPFSALWALFRGAFGTRNAIGQTLTQATPILFTSLAFLLAFRSGIFNIGIEGQFLIGAFTAALFGISFRGLPFPLHAILALFSGGFGGAVYALFPALLKVYLGAHEVITTMMLSYVALYLTSYFVNYPLKAPGWVAQTEPVAPSARLPRILPPTQLSLAFPIALGLAFLVLWFLERTVPGFSIRAVGANPEASENRGISVRKYQILAFVLSGFIAGVGGGGEILGVHGRFVDGFSPGYGWDGIAVSLVGRLHPLGCIFASLLFGMLRAGGMTMTRVTKVPLDLSLIIQALVILLVAAPVLIEQLLARCRKPRRSEV</sequence>
<organism evidence="7">
    <name type="scientific">Candidatus Caldatribacterium californiense</name>
    <dbReference type="NCBI Taxonomy" id="1454726"/>
    <lineage>
        <taxon>Bacteria</taxon>
        <taxon>Pseudomonadati</taxon>
        <taxon>Atribacterota</taxon>
        <taxon>Atribacteria</taxon>
        <taxon>Atribacterales</taxon>
        <taxon>Candidatus Caldatribacteriaceae</taxon>
        <taxon>Candidatus Caldatribacterium</taxon>
    </lineage>
</organism>
<dbReference type="EMBL" id="DTFV01000070">
    <property type="protein sequence ID" value="HGI30647.1"/>
    <property type="molecule type" value="Genomic_DNA"/>
</dbReference>
<dbReference type="Pfam" id="PF02653">
    <property type="entry name" value="BPD_transp_2"/>
    <property type="match status" value="1"/>
</dbReference>
<accession>A0A7V3YGF1</accession>
<protein>
    <submittedName>
        <fullName evidence="7">ABC transporter permease</fullName>
    </submittedName>
</protein>
<dbReference type="GO" id="GO:0022857">
    <property type="term" value="F:transmembrane transporter activity"/>
    <property type="evidence" value="ECO:0007669"/>
    <property type="project" value="InterPro"/>
</dbReference>
<feature type="transmembrane region" description="Helical" evidence="6">
    <location>
        <begin position="83"/>
        <end position="101"/>
    </location>
</feature>
<feature type="transmembrane region" description="Helical" evidence="6">
    <location>
        <begin position="311"/>
        <end position="331"/>
    </location>
</feature>
<name>A0A7V3YGF1_9BACT</name>
<keyword evidence="4 6" id="KW-1133">Transmembrane helix</keyword>
<keyword evidence="3 6" id="KW-0812">Transmembrane</keyword>
<dbReference type="CDD" id="cd06580">
    <property type="entry name" value="TM_PBP1_transp_TpRbsC_like"/>
    <property type="match status" value="1"/>
</dbReference>
<evidence type="ECO:0000313" key="7">
    <source>
        <dbReference type="EMBL" id="HGI30647.1"/>
    </source>
</evidence>
<dbReference type="AlphaFoldDB" id="A0A7V3YGF1"/>